<organism evidence="3 4">
    <name type="scientific">Podospora didyma</name>
    <dbReference type="NCBI Taxonomy" id="330526"/>
    <lineage>
        <taxon>Eukaryota</taxon>
        <taxon>Fungi</taxon>
        <taxon>Dikarya</taxon>
        <taxon>Ascomycota</taxon>
        <taxon>Pezizomycotina</taxon>
        <taxon>Sordariomycetes</taxon>
        <taxon>Sordariomycetidae</taxon>
        <taxon>Sordariales</taxon>
        <taxon>Podosporaceae</taxon>
        <taxon>Podospora</taxon>
    </lineage>
</organism>
<keyword evidence="2" id="KW-0812">Transmembrane</keyword>
<keyword evidence="2" id="KW-0472">Membrane</keyword>
<feature type="compositionally biased region" description="Low complexity" evidence="1">
    <location>
        <begin position="28"/>
        <end position="42"/>
    </location>
</feature>
<comment type="caution">
    <text evidence="3">The sequence shown here is derived from an EMBL/GenBank/DDBJ whole genome shotgun (WGS) entry which is preliminary data.</text>
</comment>
<dbReference type="Proteomes" id="UP001285441">
    <property type="component" value="Unassembled WGS sequence"/>
</dbReference>
<dbReference type="EMBL" id="JAULSW010000002">
    <property type="protein sequence ID" value="KAK3389865.1"/>
    <property type="molecule type" value="Genomic_DNA"/>
</dbReference>
<keyword evidence="4" id="KW-1185">Reference proteome</keyword>
<feature type="transmembrane region" description="Helical" evidence="2">
    <location>
        <begin position="149"/>
        <end position="171"/>
    </location>
</feature>
<keyword evidence="2" id="KW-1133">Transmembrane helix</keyword>
<feature type="compositionally biased region" description="Polar residues" evidence="1">
    <location>
        <begin position="117"/>
        <end position="132"/>
    </location>
</feature>
<accession>A0AAE0NYP8</accession>
<feature type="compositionally biased region" description="Low complexity" evidence="1">
    <location>
        <begin position="93"/>
        <end position="105"/>
    </location>
</feature>
<reference evidence="3" key="1">
    <citation type="journal article" date="2023" name="Mol. Phylogenet. Evol.">
        <title>Genome-scale phylogeny and comparative genomics of the fungal order Sordariales.</title>
        <authorList>
            <person name="Hensen N."/>
            <person name="Bonometti L."/>
            <person name="Westerberg I."/>
            <person name="Brannstrom I.O."/>
            <person name="Guillou S."/>
            <person name="Cros-Aarteil S."/>
            <person name="Calhoun S."/>
            <person name="Haridas S."/>
            <person name="Kuo A."/>
            <person name="Mondo S."/>
            <person name="Pangilinan J."/>
            <person name="Riley R."/>
            <person name="LaButti K."/>
            <person name="Andreopoulos B."/>
            <person name="Lipzen A."/>
            <person name="Chen C."/>
            <person name="Yan M."/>
            <person name="Daum C."/>
            <person name="Ng V."/>
            <person name="Clum A."/>
            <person name="Steindorff A."/>
            <person name="Ohm R.A."/>
            <person name="Martin F."/>
            <person name="Silar P."/>
            <person name="Natvig D.O."/>
            <person name="Lalanne C."/>
            <person name="Gautier V."/>
            <person name="Ament-Velasquez S.L."/>
            <person name="Kruys A."/>
            <person name="Hutchinson M.I."/>
            <person name="Powell A.J."/>
            <person name="Barry K."/>
            <person name="Miller A.N."/>
            <person name="Grigoriev I.V."/>
            <person name="Debuchy R."/>
            <person name="Gladieux P."/>
            <person name="Hiltunen Thoren M."/>
            <person name="Johannesson H."/>
        </authorList>
    </citation>
    <scope>NUCLEOTIDE SEQUENCE</scope>
    <source>
        <strain evidence="3">CBS 232.78</strain>
    </source>
</reference>
<gene>
    <name evidence="3" type="ORF">B0H63DRAFT_507349</name>
</gene>
<dbReference type="AlphaFoldDB" id="A0AAE0NYP8"/>
<sequence length="337" mass="36344">MSYHTAGQMYQQQPNHDHNRFFDAPETVSDPGPDGPQVVVQPYGYPFSHNYNNHVQNHDDPIPHHIHQQPQAQLESLLDLHPQPQTSPPKSPPRTSTASSSADSSLYEVELEKGTSYHVSSRPSQNHPSQNHRAAGSGGVIGTLKPRTFWLLMVLISITVIAISIGAGIAARNNTPSNVNNNANANLNNANVNNVNVSTFPNGTARPLPSRDCPQSDGTTYTSAYTIKSTLQGIISDLVTGEGGVPNVQGFIKQCGGGNTGAEKLASAFVLSFDACIELCASLNYFQKLDDGKTCTQALYDSTGNNFNETFPVNCWAAGDDETGVDMFVDFARLVKD</sequence>
<feature type="region of interest" description="Disordered" evidence="1">
    <location>
        <begin position="1"/>
        <end position="138"/>
    </location>
</feature>
<evidence type="ECO:0000313" key="4">
    <source>
        <dbReference type="Proteomes" id="UP001285441"/>
    </source>
</evidence>
<reference evidence="3" key="2">
    <citation type="submission" date="2023-06" db="EMBL/GenBank/DDBJ databases">
        <authorList>
            <consortium name="Lawrence Berkeley National Laboratory"/>
            <person name="Haridas S."/>
            <person name="Hensen N."/>
            <person name="Bonometti L."/>
            <person name="Westerberg I."/>
            <person name="Brannstrom I.O."/>
            <person name="Guillou S."/>
            <person name="Cros-Aarteil S."/>
            <person name="Calhoun S."/>
            <person name="Kuo A."/>
            <person name="Mondo S."/>
            <person name="Pangilinan J."/>
            <person name="Riley R."/>
            <person name="LaButti K."/>
            <person name="Andreopoulos B."/>
            <person name="Lipzen A."/>
            <person name="Chen C."/>
            <person name="Yanf M."/>
            <person name="Daum C."/>
            <person name="Ng V."/>
            <person name="Clum A."/>
            <person name="Steindorff A."/>
            <person name="Ohm R."/>
            <person name="Martin F."/>
            <person name="Silar P."/>
            <person name="Natvig D."/>
            <person name="Lalanne C."/>
            <person name="Gautier V."/>
            <person name="Ament-velasquez S.L."/>
            <person name="Kruys A."/>
            <person name="Hutchinson M.I."/>
            <person name="Powell A.J."/>
            <person name="Barry K."/>
            <person name="Miller A.N."/>
            <person name="Grigoriev I.V."/>
            <person name="Debuchy R."/>
            <person name="Gladieux P."/>
            <person name="Thoren M.H."/>
            <person name="Johannesson H."/>
        </authorList>
    </citation>
    <scope>NUCLEOTIDE SEQUENCE</scope>
    <source>
        <strain evidence="3">CBS 232.78</strain>
    </source>
</reference>
<evidence type="ECO:0000256" key="2">
    <source>
        <dbReference type="SAM" id="Phobius"/>
    </source>
</evidence>
<name>A0AAE0NYP8_9PEZI</name>
<proteinExistence type="predicted"/>
<evidence type="ECO:0000313" key="3">
    <source>
        <dbReference type="EMBL" id="KAK3389865.1"/>
    </source>
</evidence>
<protein>
    <submittedName>
        <fullName evidence="3">Uncharacterized protein</fullName>
    </submittedName>
</protein>
<evidence type="ECO:0000256" key="1">
    <source>
        <dbReference type="SAM" id="MobiDB-lite"/>
    </source>
</evidence>